<keyword evidence="1" id="KW-0812">Transmembrane</keyword>
<keyword evidence="1" id="KW-0472">Membrane</keyword>
<accession>A0AB37ZXN7</accession>
<keyword evidence="3" id="KW-1185">Reference proteome</keyword>
<evidence type="ECO:0000256" key="1">
    <source>
        <dbReference type="SAM" id="Phobius"/>
    </source>
</evidence>
<dbReference type="PROSITE" id="PS51257">
    <property type="entry name" value="PROKAR_LIPOPROTEIN"/>
    <property type="match status" value="1"/>
</dbReference>
<protein>
    <submittedName>
        <fullName evidence="2">Uncharacterized protein</fullName>
    </submittedName>
</protein>
<dbReference type="AlphaFoldDB" id="A0AB37ZXN7"/>
<comment type="caution">
    <text evidence="2">The sequence shown here is derived from an EMBL/GenBank/DDBJ whole genome shotgun (WGS) entry which is preliminary data.</text>
</comment>
<dbReference type="EMBL" id="FNQH01000001">
    <property type="protein sequence ID" value="SDZ99189.1"/>
    <property type="molecule type" value="Genomic_DNA"/>
</dbReference>
<evidence type="ECO:0000313" key="3">
    <source>
        <dbReference type="Proteomes" id="UP000199042"/>
    </source>
</evidence>
<feature type="transmembrane region" description="Helical" evidence="1">
    <location>
        <begin position="20"/>
        <end position="51"/>
    </location>
</feature>
<organism evidence="2 3">
    <name type="scientific">Trichococcus collinsii</name>
    <dbReference type="NCBI Taxonomy" id="157076"/>
    <lineage>
        <taxon>Bacteria</taxon>
        <taxon>Bacillati</taxon>
        <taxon>Bacillota</taxon>
        <taxon>Bacilli</taxon>
        <taxon>Lactobacillales</taxon>
        <taxon>Carnobacteriaceae</taxon>
        <taxon>Trichococcus</taxon>
    </lineage>
</organism>
<proteinExistence type="predicted"/>
<keyword evidence="1" id="KW-1133">Transmembrane helix</keyword>
<gene>
    <name evidence="2" type="ORF">SAMN04488525_101808</name>
</gene>
<dbReference type="Proteomes" id="UP000199042">
    <property type="component" value="Unassembled WGS sequence"/>
</dbReference>
<evidence type="ECO:0000313" key="2">
    <source>
        <dbReference type="EMBL" id="SDZ99189.1"/>
    </source>
</evidence>
<sequence>MKKLIEYYKGLEEWIILPVAFLIFAACMICSSIAITKIFSVILLSFTFYVLNKYK</sequence>
<reference evidence="2 3" key="1">
    <citation type="submission" date="2016-10" db="EMBL/GenBank/DDBJ databases">
        <authorList>
            <person name="Varghese N."/>
            <person name="Submissions S."/>
        </authorList>
    </citation>
    <scope>NUCLEOTIDE SEQUENCE [LARGE SCALE GENOMIC DNA]</scope>
    <source>
        <strain evidence="2 3">DSM 14526</strain>
    </source>
</reference>
<name>A0AB37ZXN7_9LACT</name>